<sequence>MQFPLPALLLVVALAAVYAGIEPFSKKEFCEEICPQLNVVKKKTVFKALTKIDCKDVPNVPEEACKTVFKEAVKNKTVLAILEKNVGGKIDEWKEECKKLCK</sequence>
<keyword evidence="1" id="KW-0732">Signal</keyword>
<feature type="signal peptide" evidence="1">
    <location>
        <begin position="1"/>
        <end position="19"/>
    </location>
</feature>
<dbReference type="EMBL" id="KN552089">
    <property type="protein sequence ID" value="KHJ91403.1"/>
    <property type="molecule type" value="Genomic_DNA"/>
</dbReference>
<proteinExistence type="predicted"/>
<gene>
    <name evidence="2" type="ORF">OESDEN_08730</name>
</gene>
<organism evidence="2 3">
    <name type="scientific">Oesophagostomum dentatum</name>
    <name type="common">Nodular worm</name>
    <dbReference type="NCBI Taxonomy" id="61180"/>
    <lineage>
        <taxon>Eukaryota</taxon>
        <taxon>Metazoa</taxon>
        <taxon>Ecdysozoa</taxon>
        <taxon>Nematoda</taxon>
        <taxon>Chromadorea</taxon>
        <taxon>Rhabditida</taxon>
        <taxon>Rhabditina</taxon>
        <taxon>Rhabditomorpha</taxon>
        <taxon>Strongyloidea</taxon>
        <taxon>Strongylidae</taxon>
        <taxon>Oesophagostomum</taxon>
    </lineage>
</organism>
<dbReference type="Proteomes" id="UP000053660">
    <property type="component" value="Unassembled WGS sequence"/>
</dbReference>
<accession>A0A0B1T1H0</accession>
<evidence type="ECO:0000256" key="1">
    <source>
        <dbReference type="SAM" id="SignalP"/>
    </source>
</evidence>
<evidence type="ECO:0000313" key="3">
    <source>
        <dbReference type="Proteomes" id="UP000053660"/>
    </source>
</evidence>
<dbReference type="AlphaFoldDB" id="A0A0B1T1H0"/>
<reference evidence="2 3" key="1">
    <citation type="submission" date="2014-03" db="EMBL/GenBank/DDBJ databases">
        <title>Draft genome of the hookworm Oesophagostomum dentatum.</title>
        <authorList>
            <person name="Mitreva M."/>
        </authorList>
    </citation>
    <scope>NUCLEOTIDE SEQUENCE [LARGE SCALE GENOMIC DNA]</scope>
    <source>
        <strain evidence="2 3">OD-Hann</strain>
    </source>
</reference>
<protein>
    <recommendedName>
        <fullName evidence="4">Saposin B-type domain-containing protein</fullName>
    </recommendedName>
</protein>
<keyword evidence="3" id="KW-1185">Reference proteome</keyword>
<evidence type="ECO:0008006" key="4">
    <source>
        <dbReference type="Google" id="ProtNLM"/>
    </source>
</evidence>
<name>A0A0B1T1H0_OESDE</name>
<evidence type="ECO:0000313" key="2">
    <source>
        <dbReference type="EMBL" id="KHJ91403.1"/>
    </source>
</evidence>
<feature type="chain" id="PRO_5002065388" description="Saposin B-type domain-containing protein" evidence="1">
    <location>
        <begin position="20"/>
        <end position="102"/>
    </location>
</feature>